<reference evidence="1 2" key="1">
    <citation type="submission" date="2015-05" db="EMBL/GenBank/DDBJ databases">
        <title>Evolution of Trichinella species and genotypes.</title>
        <authorList>
            <person name="Korhonen P.K."/>
            <person name="Edoardo P."/>
            <person name="Giuseppe L.R."/>
            <person name="Gasser R.B."/>
        </authorList>
    </citation>
    <scope>NUCLEOTIDE SEQUENCE [LARGE SCALE GENOMIC DNA]</scope>
    <source>
        <strain evidence="1">ISS10</strain>
    </source>
</reference>
<sequence length="134" mass="14935">MANGGGERLNVTYVIYQQAIAKRTPTSGVLGLAVTPCPKQMYNSDAVVNTYRSNTHNANESLQCTIDIRRTVLMLRSQQSVIVQMEAQYNVLKTLDVSIQTFATVQKPFLRGDSNERISIRLTGSWNNLISLIN</sequence>
<keyword evidence="2" id="KW-1185">Reference proteome</keyword>
<evidence type="ECO:0000313" key="2">
    <source>
        <dbReference type="Proteomes" id="UP000054721"/>
    </source>
</evidence>
<accession>A0A0V1KQA0</accession>
<comment type="caution">
    <text evidence="1">The sequence shown here is derived from an EMBL/GenBank/DDBJ whole genome shotgun (WGS) entry which is preliminary data.</text>
</comment>
<dbReference type="EMBL" id="JYDW01000309">
    <property type="protein sequence ID" value="KRZ49492.1"/>
    <property type="molecule type" value="Genomic_DNA"/>
</dbReference>
<name>A0A0V1KQA0_9BILA</name>
<dbReference type="AlphaFoldDB" id="A0A0V1KQA0"/>
<gene>
    <name evidence="1" type="ORF">T02_679</name>
</gene>
<organism evidence="1 2">
    <name type="scientific">Trichinella nativa</name>
    <dbReference type="NCBI Taxonomy" id="6335"/>
    <lineage>
        <taxon>Eukaryota</taxon>
        <taxon>Metazoa</taxon>
        <taxon>Ecdysozoa</taxon>
        <taxon>Nematoda</taxon>
        <taxon>Enoplea</taxon>
        <taxon>Dorylaimia</taxon>
        <taxon>Trichinellida</taxon>
        <taxon>Trichinellidae</taxon>
        <taxon>Trichinella</taxon>
    </lineage>
</organism>
<protein>
    <submittedName>
        <fullName evidence="1">Uncharacterized protein</fullName>
    </submittedName>
</protein>
<proteinExistence type="predicted"/>
<evidence type="ECO:0000313" key="1">
    <source>
        <dbReference type="EMBL" id="KRZ49492.1"/>
    </source>
</evidence>
<dbReference type="Proteomes" id="UP000054721">
    <property type="component" value="Unassembled WGS sequence"/>
</dbReference>